<dbReference type="Pfam" id="PF00877">
    <property type="entry name" value="NLPC_P60"/>
    <property type="match status" value="1"/>
</dbReference>
<dbReference type="InterPro" id="IPR038765">
    <property type="entry name" value="Papain-like_cys_pep_sf"/>
</dbReference>
<dbReference type="GO" id="GO:0006508">
    <property type="term" value="P:proteolysis"/>
    <property type="evidence" value="ECO:0007669"/>
    <property type="project" value="UniProtKB-KW"/>
</dbReference>
<protein>
    <submittedName>
        <fullName evidence="9">N-terminal domain of peptidoglycan hydrolase CwlO-containing protein</fullName>
    </submittedName>
</protein>
<dbReference type="OrthoDB" id="9813368at2"/>
<keyword evidence="3 7" id="KW-0732">Signal</keyword>
<gene>
    <name evidence="9" type="ORF">SAMN04488134_10860</name>
</gene>
<accession>A0A1H8Q738</accession>
<dbReference type="Pfam" id="PF24568">
    <property type="entry name" value="CC_PcsB"/>
    <property type="match status" value="1"/>
</dbReference>
<keyword evidence="10" id="KW-1185">Reference proteome</keyword>
<organism evidence="9 10">
    <name type="scientific">Amphibacillus marinus</name>
    <dbReference type="NCBI Taxonomy" id="872970"/>
    <lineage>
        <taxon>Bacteria</taxon>
        <taxon>Bacillati</taxon>
        <taxon>Bacillota</taxon>
        <taxon>Bacilli</taxon>
        <taxon>Bacillales</taxon>
        <taxon>Bacillaceae</taxon>
        <taxon>Amphibacillus</taxon>
    </lineage>
</organism>
<evidence type="ECO:0000256" key="6">
    <source>
        <dbReference type="SAM" id="Coils"/>
    </source>
</evidence>
<comment type="similarity">
    <text evidence="1">Belongs to the peptidase C40 family.</text>
</comment>
<feature type="signal peptide" evidence="7">
    <location>
        <begin position="1"/>
        <end position="24"/>
    </location>
</feature>
<reference evidence="9 10" key="1">
    <citation type="submission" date="2016-10" db="EMBL/GenBank/DDBJ databases">
        <authorList>
            <person name="de Groot N.N."/>
        </authorList>
    </citation>
    <scope>NUCLEOTIDE SEQUENCE [LARGE SCALE GENOMIC DNA]</scope>
    <source>
        <strain evidence="9 10">CGMCC 1.10434</strain>
    </source>
</reference>
<dbReference type="PANTHER" id="PTHR47053">
    <property type="entry name" value="MUREIN DD-ENDOPEPTIDASE MEPH-RELATED"/>
    <property type="match status" value="1"/>
</dbReference>
<dbReference type="InterPro" id="IPR000064">
    <property type="entry name" value="NLP_P60_dom"/>
</dbReference>
<evidence type="ECO:0000256" key="4">
    <source>
        <dbReference type="ARBA" id="ARBA00022801"/>
    </source>
</evidence>
<feature type="domain" description="NlpC/P60" evidence="8">
    <location>
        <begin position="285"/>
        <end position="412"/>
    </location>
</feature>
<dbReference type="STRING" id="872970.SAMN04488134_10860"/>
<feature type="chain" id="PRO_5038729385" evidence="7">
    <location>
        <begin position="25"/>
        <end position="413"/>
    </location>
</feature>
<evidence type="ECO:0000256" key="2">
    <source>
        <dbReference type="ARBA" id="ARBA00022670"/>
    </source>
</evidence>
<sequence length="413" mass="44799">MNSKKVVTSLALSIGILLSAPSFGSVLLAETESELASNRAALQTELEEKRAELEEIQTGLVDLQEEIDRTNEAIAANEQAIKETEEQVEEKEAEIAELEVEIERLEADIEMREEILKDRAVSLQKNGGGINYLDVLLGSQSFTDFVDRISLVTKIAQSDQNLIEQLEADQKAVEDHKATVENKLAELNDTKAELEMMQQHVLEQKAELEADVAELEEKQARSQAIITELELEDQELQRLIDNARAEAERRRQAAIAEVQSEVVQFSAAAPSTNNSAPAATASAGSGAVSDAISAGYKYIGNSTYKFGGGRTQSDISRGLFDCSGFVSWAFSQAGISIAAQTDALANTGTKVSTSEMKPGDLVFFNTYKTNGHVGIYIGNNQFIGSQSSTGVAIASMSSGYWADTFNGLVRRVK</sequence>
<keyword evidence="4 9" id="KW-0378">Hydrolase</keyword>
<keyword evidence="2" id="KW-0645">Protease</keyword>
<name>A0A1H8Q738_9BACI</name>
<dbReference type="AlphaFoldDB" id="A0A1H8Q738"/>
<evidence type="ECO:0000256" key="3">
    <source>
        <dbReference type="ARBA" id="ARBA00022729"/>
    </source>
</evidence>
<dbReference type="Gene3D" id="3.90.1720.10">
    <property type="entry name" value="endopeptidase domain like (from Nostoc punctiforme)"/>
    <property type="match status" value="1"/>
</dbReference>
<dbReference type="SUPFAM" id="SSF54001">
    <property type="entry name" value="Cysteine proteinases"/>
    <property type="match status" value="1"/>
</dbReference>
<dbReference type="GO" id="GO:0008234">
    <property type="term" value="F:cysteine-type peptidase activity"/>
    <property type="evidence" value="ECO:0007669"/>
    <property type="project" value="UniProtKB-KW"/>
</dbReference>
<evidence type="ECO:0000256" key="5">
    <source>
        <dbReference type="ARBA" id="ARBA00022807"/>
    </source>
</evidence>
<proteinExistence type="inferred from homology"/>
<dbReference type="PANTHER" id="PTHR47053:SF1">
    <property type="entry name" value="MUREIN DD-ENDOPEPTIDASE MEPH-RELATED"/>
    <property type="match status" value="1"/>
</dbReference>
<evidence type="ECO:0000256" key="7">
    <source>
        <dbReference type="SAM" id="SignalP"/>
    </source>
</evidence>
<evidence type="ECO:0000259" key="8">
    <source>
        <dbReference type="PROSITE" id="PS51935"/>
    </source>
</evidence>
<evidence type="ECO:0000313" key="10">
    <source>
        <dbReference type="Proteomes" id="UP000199300"/>
    </source>
</evidence>
<dbReference type="CDD" id="cd06503">
    <property type="entry name" value="ATP-synt_Fo_b"/>
    <property type="match status" value="1"/>
</dbReference>
<feature type="coiled-coil region" evidence="6">
    <location>
        <begin position="28"/>
        <end position="115"/>
    </location>
</feature>
<dbReference type="EMBL" id="FODJ01000008">
    <property type="protein sequence ID" value="SEO49838.1"/>
    <property type="molecule type" value="Genomic_DNA"/>
</dbReference>
<dbReference type="RefSeq" id="WP_091498313.1">
    <property type="nucleotide sequence ID" value="NZ_FODJ01000008.1"/>
</dbReference>
<evidence type="ECO:0000256" key="1">
    <source>
        <dbReference type="ARBA" id="ARBA00007074"/>
    </source>
</evidence>
<dbReference type="Gene3D" id="6.10.250.3150">
    <property type="match status" value="1"/>
</dbReference>
<feature type="coiled-coil region" evidence="6">
    <location>
        <begin position="163"/>
        <end position="253"/>
    </location>
</feature>
<dbReference type="InterPro" id="IPR057309">
    <property type="entry name" value="PcsB_CC"/>
</dbReference>
<evidence type="ECO:0000313" key="9">
    <source>
        <dbReference type="EMBL" id="SEO49838.1"/>
    </source>
</evidence>
<keyword evidence="5" id="KW-0788">Thiol protease</keyword>
<dbReference type="PROSITE" id="PS51935">
    <property type="entry name" value="NLPC_P60"/>
    <property type="match status" value="1"/>
</dbReference>
<dbReference type="InterPro" id="IPR051202">
    <property type="entry name" value="Peptidase_C40"/>
</dbReference>
<keyword evidence="6" id="KW-0175">Coiled coil</keyword>
<dbReference type="Proteomes" id="UP000199300">
    <property type="component" value="Unassembled WGS sequence"/>
</dbReference>